<protein>
    <submittedName>
        <fullName evidence="2">Uncharacterized protein</fullName>
    </submittedName>
</protein>
<evidence type="ECO:0000313" key="2">
    <source>
        <dbReference type="EnsemblMetazoa" id="ACUA013640-PA"/>
    </source>
</evidence>
<dbReference type="AlphaFoldDB" id="A0A182MAQ1"/>
<accession>A0A182MAQ1</accession>
<reference evidence="3" key="1">
    <citation type="submission" date="2013-09" db="EMBL/GenBank/DDBJ databases">
        <title>The Genome Sequence of Anopheles culicifacies species A.</title>
        <authorList>
            <consortium name="The Broad Institute Genomics Platform"/>
            <person name="Neafsey D.E."/>
            <person name="Besansky N."/>
            <person name="Howell P."/>
            <person name="Walton C."/>
            <person name="Young S.K."/>
            <person name="Zeng Q."/>
            <person name="Gargeya S."/>
            <person name="Fitzgerald M."/>
            <person name="Haas B."/>
            <person name="Abouelleil A."/>
            <person name="Allen A.W."/>
            <person name="Alvarado L."/>
            <person name="Arachchi H.M."/>
            <person name="Berlin A.M."/>
            <person name="Chapman S.B."/>
            <person name="Gainer-Dewar J."/>
            <person name="Goldberg J."/>
            <person name="Griggs A."/>
            <person name="Gujja S."/>
            <person name="Hansen M."/>
            <person name="Howarth C."/>
            <person name="Imamovic A."/>
            <person name="Ireland A."/>
            <person name="Larimer J."/>
            <person name="McCowan C."/>
            <person name="Murphy C."/>
            <person name="Pearson M."/>
            <person name="Poon T.W."/>
            <person name="Priest M."/>
            <person name="Roberts A."/>
            <person name="Saif S."/>
            <person name="Shea T."/>
            <person name="Sisk P."/>
            <person name="Sykes S."/>
            <person name="Wortman J."/>
            <person name="Nusbaum C."/>
            <person name="Birren B."/>
        </authorList>
    </citation>
    <scope>NUCLEOTIDE SEQUENCE [LARGE SCALE GENOMIC DNA]</scope>
    <source>
        <strain evidence="3">A-37</strain>
    </source>
</reference>
<dbReference type="EnsemblMetazoa" id="ACUA013640-RA">
    <property type="protein sequence ID" value="ACUA013640-PA"/>
    <property type="gene ID" value="ACUA013640"/>
</dbReference>
<evidence type="ECO:0000313" key="3">
    <source>
        <dbReference type="Proteomes" id="UP000075883"/>
    </source>
</evidence>
<keyword evidence="1" id="KW-0472">Membrane</keyword>
<keyword evidence="1" id="KW-1133">Transmembrane helix</keyword>
<evidence type="ECO:0000256" key="1">
    <source>
        <dbReference type="SAM" id="Phobius"/>
    </source>
</evidence>
<keyword evidence="3" id="KW-1185">Reference proteome</keyword>
<organism evidence="2 3">
    <name type="scientific">Anopheles culicifacies</name>
    <dbReference type="NCBI Taxonomy" id="139723"/>
    <lineage>
        <taxon>Eukaryota</taxon>
        <taxon>Metazoa</taxon>
        <taxon>Ecdysozoa</taxon>
        <taxon>Arthropoda</taxon>
        <taxon>Hexapoda</taxon>
        <taxon>Insecta</taxon>
        <taxon>Pterygota</taxon>
        <taxon>Neoptera</taxon>
        <taxon>Endopterygota</taxon>
        <taxon>Diptera</taxon>
        <taxon>Nematocera</taxon>
        <taxon>Culicoidea</taxon>
        <taxon>Culicidae</taxon>
        <taxon>Anophelinae</taxon>
        <taxon>Anopheles</taxon>
        <taxon>culicifacies species complex</taxon>
    </lineage>
</organism>
<reference evidence="2" key="2">
    <citation type="submission" date="2020-05" db="UniProtKB">
        <authorList>
            <consortium name="EnsemblMetazoa"/>
        </authorList>
    </citation>
    <scope>IDENTIFICATION</scope>
    <source>
        <strain evidence="2">A-37</strain>
    </source>
</reference>
<proteinExistence type="predicted"/>
<keyword evidence="1" id="KW-0812">Transmembrane</keyword>
<dbReference type="EMBL" id="AXCM01002146">
    <property type="status" value="NOT_ANNOTATED_CDS"/>
    <property type="molecule type" value="Genomic_DNA"/>
</dbReference>
<name>A0A182MAQ1_9DIPT</name>
<dbReference type="Proteomes" id="UP000075883">
    <property type="component" value="Unassembled WGS sequence"/>
</dbReference>
<dbReference type="VEuPathDB" id="VectorBase:ACUA013640"/>
<feature type="transmembrane region" description="Helical" evidence="1">
    <location>
        <begin position="50"/>
        <end position="68"/>
    </location>
</feature>
<sequence length="149" mass="16568">MEKWTAQRGLSPSGFWERTSFVPFVLDALLPSQSNGINGIPEQVVCCEPVQGFLLFLVLFILALAWLAQWAKVQTPTKPHGPTIKPRQHQQMQTCFVDRFVLLGRIDDREEGTYTIESSCLSPNVIELADPTEIGFQGLAALLKAVGVR</sequence>